<dbReference type="PANTHER" id="PTHR10656:SF42">
    <property type="entry name" value="CYCLIC GMP-AMP SYNTHASE-LIKE PROTEIN-RELATED"/>
    <property type="match status" value="1"/>
</dbReference>
<keyword evidence="4" id="KW-0548">Nucleotidyltransferase</keyword>
<evidence type="ECO:0000256" key="2">
    <source>
        <dbReference type="ARBA" id="ARBA00008307"/>
    </source>
</evidence>
<feature type="domain" description="Mab-21-like HhH/H2TH-like" evidence="10">
    <location>
        <begin position="236"/>
        <end position="333"/>
    </location>
</feature>
<dbReference type="Proteomes" id="UP001186944">
    <property type="component" value="Unassembled WGS sequence"/>
</dbReference>
<evidence type="ECO:0000256" key="7">
    <source>
        <dbReference type="ARBA" id="ARBA00022840"/>
    </source>
</evidence>
<dbReference type="GO" id="GO:0046872">
    <property type="term" value="F:metal ion binding"/>
    <property type="evidence" value="ECO:0007669"/>
    <property type="project" value="UniProtKB-KW"/>
</dbReference>
<keyword evidence="7" id="KW-0067">ATP-binding</keyword>
<evidence type="ECO:0000256" key="4">
    <source>
        <dbReference type="ARBA" id="ARBA00022695"/>
    </source>
</evidence>
<keyword evidence="3" id="KW-0808">Transferase</keyword>
<dbReference type="EMBL" id="VSWD01000001">
    <property type="protein sequence ID" value="KAK3108813.1"/>
    <property type="molecule type" value="Genomic_DNA"/>
</dbReference>
<evidence type="ECO:0000256" key="8">
    <source>
        <dbReference type="ARBA" id="ARBA00022842"/>
    </source>
</evidence>
<feature type="domain" description="Mab-21-like nucleotidyltransferase" evidence="9">
    <location>
        <begin position="47"/>
        <end position="224"/>
    </location>
</feature>
<dbReference type="SMART" id="SM01265">
    <property type="entry name" value="Mab-21"/>
    <property type="match status" value="1"/>
</dbReference>
<comment type="cofactor">
    <cofactor evidence="1">
        <name>Mg(2+)</name>
        <dbReference type="ChEBI" id="CHEBI:18420"/>
    </cofactor>
</comment>
<evidence type="ECO:0000259" key="9">
    <source>
        <dbReference type="Pfam" id="PF03281"/>
    </source>
</evidence>
<evidence type="ECO:0008006" key="13">
    <source>
        <dbReference type="Google" id="ProtNLM"/>
    </source>
</evidence>
<dbReference type="InterPro" id="IPR024810">
    <property type="entry name" value="MAB21L/cGLR"/>
</dbReference>
<sequence length="340" mass="39882">MVDLKLPKDEVSDASEYINKFVDCFKEELQSKAPSGLCLDEFRSGSYYDKTKIGSPDEFDIMFYPSNINLKAEFDDRLPGYCKIKIQGQPPPEYRDLVTKDGYLNPWKFKDKLFKLFSECIRSASFRPGRRTKRTERPPESPAFTVLFDTVPGKQPIDIDLVPSVQIQGWPKVARKIKPHWLKKEHAKHAMKMYHAVAKSCPYDVPNKELYWRISFSHAEKTLVKFANNGNGNSRRKDIFRIMKQLKHYVKEQNPDKIEKFCSYHLKMFMLNEFDSWRGEVSNQDDLLILVLETVYRLTRCLQRSTILNYFIRNDNILKFVPHGELDLVCKSFEKYNSSS</sequence>
<reference evidence="11" key="1">
    <citation type="submission" date="2019-08" db="EMBL/GenBank/DDBJ databases">
        <title>The improved chromosome-level genome for the pearl oyster Pinctada fucata martensii using PacBio sequencing and Hi-C.</title>
        <authorList>
            <person name="Zheng Z."/>
        </authorList>
    </citation>
    <scope>NUCLEOTIDE SEQUENCE</scope>
    <source>
        <strain evidence="11">ZZ-2019</strain>
        <tissue evidence="11">Adductor muscle</tissue>
    </source>
</reference>
<dbReference type="Pfam" id="PF03281">
    <property type="entry name" value="Mab-21"/>
    <property type="match status" value="1"/>
</dbReference>
<dbReference type="GO" id="GO:0016779">
    <property type="term" value="F:nucleotidyltransferase activity"/>
    <property type="evidence" value="ECO:0007669"/>
    <property type="project" value="UniProtKB-KW"/>
</dbReference>
<dbReference type="PANTHER" id="PTHR10656">
    <property type="entry name" value="CELL FATE DETERMINING PROTEIN MAB21-RELATED"/>
    <property type="match status" value="1"/>
</dbReference>
<dbReference type="InterPro" id="IPR046903">
    <property type="entry name" value="Mab-21-like_nuc_Trfase"/>
</dbReference>
<evidence type="ECO:0000313" key="11">
    <source>
        <dbReference type="EMBL" id="KAK3108813.1"/>
    </source>
</evidence>
<organism evidence="11 12">
    <name type="scientific">Pinctada imbricata</name>
    <name type="common">Atlantic pearl-oyster</name>
    <name type="synonym">Pinctada martensii</name>
    <dbReference type="NCBI Taxonomy" id="66713"/>
    <lineage>
        <taxon>Eukaryota</taxon>
        <taxon>Metazoa</taxon>
        <taxon>Spiralia</taxon>
        <taxon>Lophotrochozoa</taxon>
        <taxon>Mollusca</taxon>
        <taxon>Bivalvia</taxon>
        <taxon>Autobranchia</taxon>
        <taxon>Pteriomorphia</taxon>
        <taxon>Pterioida</taxon>
        <taxon>Pterioidea</taxon>
        <taxon>Pteriidae</taxon>
        <taxon>Pinctada</taxon>
    </lineage>
</organism>
<keyword evidence="6" id="KW-0547">Nucleotide-binding</keyword>
<evidence type="ECO:0000256" key="1">
    <source>
        <dbReference type="ARBA" id="ARBA00001946"/>
    </source>
</evidence>
<keyword evidence="5" id="KW-0479">Metal-binding</keyword>
<dbReference type="InterPro" id="IPR046906">
    <property type="entry name" value="Mab-21_HhH/H2TH-like"/>
</dbReference>
<dbReference type="Pfam" id="PF20266">
    <property type="entry name" value="Mab-21_C"/>
    <property type="match status" value="1"/>
</dbReference>
<comment type="similarity">
    <text evidence="2">Belongs to the mab-21 family.</text>
</comment>
<accession>A0AA88YXF7</accession>
<evidence type="ECO:0000256" key="6">
    <source>
        <dbReference type="ARBA" id="ARBA00022741"/>
    </source>
</evidence>
<name>A0AA88YXF7_PINIB</name>
<evidence type="ECO:0000259" key="10">
    <source>
        <dbReference type="Pfam" id="PF20266"/>
    </source>
</evidence>
<evidence type="ECO:0000256" key="5">
    <source>
        <dbReference type="ARBA" id="ARBA00022723"/>
    </source>
</evidence>
<keyword evidence="12" id="KW-1185">Reference proteome</keyword>
<proteinExistence type="inferred from homology"/>
<dbReference type="GO" id="GO:0005524">
    <property type="term" value="F:ATP binding"/>
    <property type="evidence" value="ECO:0007669"/>
    <property type="project" value="UniProtKB-KW"/>
</dbReference>
<protein>
    <recommendedName>
        <fullName evidence="13">Cyclic GMP-AMP synthase</fullName>
    </recommendedName>
</protein>
<gene>
    <name evidence="11" type="ORF">FSP39_016241</name>
</gene>
<keyword evidence="8" id="KW-0460">Magnesium</keyword>
<dbReference type="AlphaFoldDB" id="A0AA88YXF7"/>
<evidence type="ECO:0000313" key="12">
    <source>
        <dbReference type="Proteomes" id="UP001186944"/>
    </source>
</evidence>
<comment type="caution">
    <text evidence="11">The sequence shown here is derived from an EMBL/GenBank/DDBJ whole genome shotgun (WGS) entry which is preliminary data.</text>
</comment>
<dbReference type="Gene3D" id="1.10.1410.40">
    <property type="match status" value="1"/>
</dbReference>
<evidence type="ECO:0000256" key="3">
    <source>
        <dbReference type="ARBA" id="ARBA00022679"/>
    </source>
</evidence>
<dbReference type="Gene3D" id="3.30.460.90">
    <property type="match status" value="1"/>
</dbReference>